<keyword evidence="6 9" id="KW-0472">Membrane</keyword>
<proteinExistence type="inferred from homology"/>
<keyword evidence="2 9" id="KW-0813">Transport</keyword>
<organism evidence="11 12">
    <name type="scientific">Melittangium boletus DSM 14713</name>
    <dbReference type="NCBI Taxonomy" id="1294270"/>
    <lineage>
        <taxon>Bacteria</taxon>
        <taxon>Pseudomonadati</taxon>
        <taxon>Myxococcota</taxon>
        <taxon>Myxococcia</taxon>
        <taxon>Myxococcales</taxon>
        <taxon>Cystobacterineae</taxon>
        <taxon>Archangiaceae</taxon>
        <taxon>Melittangium</taxon>
    </lineage>
</organism>
<evidence type="ECO:0000256" key="7">
    <source>
        <dbReference type="ARBA" id="ARBA00035642"/>
    </source>
</evidence>
<dbReference type="InterPro" id="IPR007210">
    <property type="entry name" value="ABC_Gly_betaine_transp_sub-bd"/>
</dbReference>
<evidence type="ECO:0000259" key="10">
    <source>
        <dbReference type="PROSITE" id="PS50928"/>
    </source>
</evidence>
<dbReference type="RefSeq" id="WP_245919112.1">
    <property type="nucleotide sequence ID" value="NZ_CP022163.1"/>
</dbReference>
<dbReference type="Pfam" id="PF00528">
    <property type="entry name" value="BPD_transp_1"/>
    <property type="match status" value="1"/>
</dbReference>
<comment type="similarity">
    <text evidence="9">Belongs to the binding-protein-dependent transport system permease family.</text>
</comment>
<dbReference type="GO" id="GO:0033265">
    <property type="term" value="F:choline binding"/>
    <property type="evidence" value="ECO:0007669"/>
    <property type="project" value="InterPro"/>
</dbReference>
<dbReference type="PANTHER" id="PTHR47737:SF1">
    <property type="entry name" value="GLYCINE BETAINE_PROLINE BETAINE TRANSPORT SYSTEM PERMEASE PROTEIN PROW"/>
    <property type="match status" value="1"/>
</dbReference>
<dbReference type="GO" id="GO:0005275">
    <property type="term" value="F:amine transmembrane transporter activity"/>
    <property type="evidence" value="ECO:0007669"/>
    <property type="project" value="TreeGrafter"/>
</dbReference>
<feature type="transmembrane region" description="Helical" evidence="9">
    <location>
        <begin position="575"/>
        <end position="592"/>
    </location>
</feature>
<name>A0A250IQ03_9BACT</name>
<dbReference type="AlphaFoldDB" id="A0A250IQ03"/>
<evidence type="ECO:0000256" key="6">
    <source>
        <dbReference type="ARBA" id="ARBA00023136"/>
    </source>
</evidence>
<dbReference type="InterPro" id="IPR017783">
    <property type="entry name" value="ABC_choline_sub-bd"/>
</dbReference>
<evidence type="ECO:0000256" key="1">
    <source>
        <dbReference type="ARBA" id="ARBA00004651"/>
    </source>
</evidence>
<gene>
    <name evidence="11" type="ORF">MEBOL_006825</name>
</gene>
<dbReference type="Proteomes" id="UP000217289">
    <property type="component" value="Chromosome"/>
</dbReference>
<dbReference type="EMBL" id="CP022163">
    <property type="protein sequence ID" value="ATB33333.1"/>
    <property type="molecule type" value="Genomic_DNA"/>
</dbReference>
<feature type="transmembrane region" description="Helical" evidence="9">
    <location>
        <begin position="475"/>
        <end position="499"/>
    </location>
</feature>
<feature type="transmembrane region" description="Helical" evidence="9">
    <location>
        <begin position="395"/>
        <end position="414"/>
    </location>
</feature>
<dbReference type="GO" id="GO:0031460">
    <property type="term" value="P:glycine betaine transport"/>
    <property type="evidence" value="ECO:0007669"/>
    <property type="project" value="TreeGrafter"/>
</dbReference>
<protein>
    <recommendedName>
        <fullName evidence="10">ABC transmembrane type-1 domain-containing protein</fullName>
    </recommendedName>
</protein>
<evidence type="ECO:0000313" key="11">
    <source>
        <dbReference type="EMBL" id="ATB33333.1"/>
    </source>
</evidence>
<keyword evidence="5 9" id="KW-1133">Transmembrane helix</keyword>
<keyword evidence="3" id="KW-1003">Cell membrane</keyword>
<dbReference type="GO" id="GO:0042597">
    <property type="term" value="C:periplasmic space"/>
    <property type="evidence" value="ECO:0007669"/>
    <property type="project" value="InterPro"/>
</dbReference>
<evidence type="ECO:0000256" key="3">
    <source>
        <dbReference type="ARBA" id="ARBA00022475"/>
    </source>
</evidence>
<accession>A0A250IQ03</accession>
<feature type="transmembrane region" description="Helical" evidence="9">
    <location>
        <begin position="420"/>
        <end position="443"/>
    </location>
</feature>
<evidence type="ECO:0000313" key="12">
    <source>
        <dbReference type="Proteomes" id="UP000217289"/>
    </source>
</evidence>
<dbReference type="Gene3D" id="3.40.190.10">
    <property type="entry name" value="Periplasmic binding protein-like II"/>
    <property type="match status" value="1"/>
</dbReference>
<dbReference type="Gene3D" id="1.10.3720.10">
    <property type="entry name" value="MetI-like"/>
    <property type="match status" value="1"/>
</dbReference>
<dbReference type="PROSITE" id="PS50928">
    <property type="entry name" value="ABC_TM1"/>
    <property type="match status" value="1"/>
</dbReference>
<evidence type="ECO:0000256" key="5">
    <source>
        <dbReference type="ARBA" id="ARBA00022989"/>
    </source>
</evidence>
<dbReference type="GO" id="GO:0015871">
    <property type="term" value="P:choline transport"/>
    <property type="evidence" value="ECO:0007669"/>
    <property type="project" value="InterPro"/>
</dbReference>
<evidence type="ECO:0000256" key="4">
    <source>
        <dbReference type="ARBA" id="ARBA00022692"/>
    </source>
</evidence>
<feature type="domain" description="ABC transmembrane type-1" evidence="10">
    <location>
        <begin position="417"/>
        <end position="596"/>
    </location>
</feature>
<dbReference type="Gene3D" id="3.40.190.100">
    <property type="entry name" value="Glycine betaine-binding periplasmic protein, domain 2"/>
    <property type="match status" value="1"/>
</dbReference>
<dbReference type="Pfam" id="PF04069">
    <property type="entry name" value="OpuAC"/>
    <property type="match status" value="1"/>
</dbReference>
<sequence>MAMSRSPVVASRRHEGVLGTCLFALLRVVLVVCSLPMSAMADDCTRVRISDVGWTDVSATTALAVEVLRDLGYEGHVELLSLPVTFVGLGNGDIDVFLGNWMPAQTDAIKPYMEGGQVVDLGVNLEGALFTFAVPTYVWEAGVKSAADLAARKAEFKGRIHGIAPGSAANRMVLDLIQQGTYGLEGWKLLESSEQGMLGEVRRAVASGEWIVFFGWAPHPMNSQIAMKYLGDPLEKWGVGGGASVVHTVANKGFVERCPNLVKLFQNMKLTTEIEGELMGRILDDKLSPEQAAREWLRAHADQAAAWTLGVRPAREVAASATAETSLVPAHTLPLGDWLERVIQFITAHFTEELRGISQAVTWFLESSVHLLLRVPPLVLIGATALLTYARRRGIALAVSIAAGGFLIWDLGYWQPTVETLVLVLMATALSLLLGIPLGIAAARFPRFYAVLRLLLDLMQTIPTFVYLIPTLMLFGLGVVPGLLSTVVFVLPAPIRLTYLGITSVPREMIEAGEAFGARPLQLLMKIELPYARTAIMEGVTQALMLSLSMVVIAALVGAGGLGSRVVRALNAVDIRQGFEAGLVIVILAILLDRMFKLPARQHPLS</sequence>
<dbReference type="GO" id="GO:0043190">
    <property type="term" value="C:ATP-binding cassette (ABC) transporter complex"/>
    <property type="evidence" value="ECO:0007669"/>
    <property type="project" value="InterPro"/>
</dbReference>
<keyword evidence="4 9" id="KW-0812">Transmembrane</keyword>
<dbReference type="CDD" id="cd06261">
    <property type="entry name" value="TM_PBP2"/>
    <property type="match status" value="1"/>
</dbReference>
<dbReference type="KEGG" id="mbd:MEBOL_006825"/>
<dbReference type="InterPro" id="IPR035906">
    <property type="entry name" value="MetI-like_sf"/>
</dbReference>
<evidence type="ECO:0000256" key="8">
    <source>
        <dbReference type="ARBA" id="ARBA00035652"/>
    </source>
</evidence>
<keyword evidence="12" id="KW-1185">Reference proteome</keyword>
<dbReference type="FunFam" id="1.10.3720.10:FF:000001">
    <property type="entry name" value="Glycine betaine ABC transporter, permease"/>
    <property type="match status" value="1"/>
</dbReference>
<comment type="similarity">
    <text evidence="7">In the C-terminal section; belongs to the OsmX family.</text>
</comment>
<comment type="subcellular location">
    <subcellularLocation>
        <location evidence="1 9">Cell membrane</location>
        <topology evidence="1 9">Multi-pass membrane protein</topology>
    </subcellularLocation>
</comment>
<dbReference type="SUPFAM" id="SSF53850">
    <property type="entry name" value="Periplasmic binding protein-like II"/>
    <property type="match status" value="1"/>
</dbReference>
<dbReference type="GO" id="GO:0015226">
    <property type="term" value="F:carnitine transmembrane transporter activity"/>
    <property type="evidence" value="ECO:0007669"/>
    <property type="project" value="TreeGrafter"/>
</dbReference>
<dbReference type="PANTHER" id="PTHR47737">
    <property type="entry name" value="GLYCINE BETAINE/PROLINE BETAINE TRANSPORT SYSTEM PERMEASE PROTEIN PROW"/>
    <property type="match status" value="1"/>
</dbReference>
<feature type="transmembrane region" description="Helical" evidence="9">
    <location>
        <begin position="543"/>
        <end position="563"/>
    </location>
</feature>
<dbReference type="InterPro" id="IPR000515">
    <property type="entry name" value="MetI-like"/>
</dbReference>
<evidence type="ECO:0000256" key="2">
    <source>
        <dbReference type="ARBA" id="ARBA00022448"/>
    </source>
</evidence>
<evidence type="ECO:0000256" key="9">
    <source>
        <dbReference type="RuleBase" id="RU363032"/>
    </source>
</evidence>
<reference evidence="11 12" key="1">
    <citation type="submission" date="2017-06" db="EMBL/GenBank/DDBJ databases">
        <authorList>
            <person name="Kim H.J."/>
            <person name="Triplett B.A."/>
        </authorList>
    </citation>
    <scope>NUCLEOTIDE SEQUENCE [LARGE SCALE GENOMIC DNA]</scope>
    <source>
        <strain evidence="11 12">DSM 14713</strain>
    </source>
</reference>
<dbReference type="CDD" id="cd13640">
    <property type="entry name" value="PBP2_ChoX"/>
    <property type="match status" value="1"/>
</dbReference>
<comment type="similarity">
    <text evidence="8">In the N-terminal section; belongs to the binding-protein-dependent transport system permease family.</text>
</comment>
<dbReference type="SUPFAM" id="SSF161098">
    <property type="entry name" value="MetI-like"/>
    <property type="match status" value="1"/>
</dbReference>